<evidence type="ECO:0000313" key="3">
    <source>
        <dbReference type="EMBL" id="BBY51171.1"/>
    </source>
</evidence>
<dbReference type="SUPFAM" id="SSF53474">
    <property type="entry name" value="alpha/beta-Hydrolases"/>
    <property type="match status" value="1"/>
</dbReference>
<dbReference type="Proteomes" id="UP000467428">
    <property type="component" value="Chromosome"/>
</dbReference>
<feature type="domain" description="DUF1023" evidence="2">
    <location>
        <begin position="319"/>
        <end position="485"/>
    </location>
</feature>
<dbReference type="Gene3D" id="1.10.287.1060">
    <property type="entry name" value="ESAT-6-like"/>
    <property type="match status" value="1"/>
</dbReference>
<accession>A0A7I7S457</accession>
<organism evidence="3 4">
    <name type="scientific">Mycolicibacterium arabiense</name>
    <dbReference type="NCBI Taxonomy" id="1286181"/>
    <lineage>
        <taxon>Bacteria</taxon>
        <taxon>Bacillati</taxon>
        <taxon>Actinomycetota</taxon>
        <taxon>Actinomycetes</taxon>
        <taxon>Mycobacteriales</taxon>
        <taxon>Mycobacteriaceae</taxon>
        <taxon>Mycolicibacterium</taxon>
    </lineage>
</organism>
<name>A0A7I7S457_9MYCO</name>
<dbReference type="InterPro" id="IPR036689">
    <property type="entry name" value="ESAT-6-like_sf"/>
</dbReference>
<dbReference type="InterPro" id="IPR010427">
    <property type="entry name" value="DUF1023"/>
</dbReference>
<reference evidence="3 4" key="1">
    <citation type="journal article" date="2019" name="Emerg. Microbes Infect.">
        <title>Comprehensive subspecies identification of 175 nontuberculous mycobacteria species based on 7547 genomic profiles.</title>
        <authorList>
            <person name="Matsumoto Y."/>
            <person name="Kinjo T."/>
            <person name="Motooka D."/>
            <person name="Nabeya D."/>
            <person name="Jung N."/>
            <person name="Uechi K."/>
            <person name="Horii T."/>
            <person name="Iida T."/>
            <person name="Fujita J."/>
            <person name="Nakamura S."/>
        </authorList>
    </citation>
    <scope>NUCLEOTIDE SEQUENCE [LARGE SCALE GENOMIC DNA]</scope>
    <source>
        <strain evidence="3 4">JCM 18538</strain>
    </source>
</reference>
<evidence type="ECO:0000259" key="2">
    <source>
        <dbReference type="Pfam" id="PF06259"/>
    </source>
</evidence>
<evidence type="ECO:0000256" key="1">
    <source>
        <dbReference type="SAM" id="MobiDB-lite"/>
    </source>
</evidence>
<dbReference type="RefSeq" id="WP_163921321.1">
    <property type="nucleotide sequence ID" value="NZ_AP022593.1"/>
</dbReference>
<dbReference type="EMBL" id="AP022593">
    <property type="protein sequence ID" value="BBY51171.1"/>
    <property type="molecule type" value="Genomic_DNA"/>
</dbReference>
<proteinExistence type="predicted"/>
<sequence length="588" mass="60907">MTLTITAVRASRPGELSRIGLDVAEAVGALAAHTSSHRAAVHGLRATWHGPASDAATGVAESMAERMAVVHAALTRLQAALHTGSAALTAERTAIVHAVDRLDGQGWSVAPDGSVSVQPGSALARFAAASPVDAIRVRVLATNHTARLTELLAWFDESDRRLDRNLRDAVSDVPTDRLRTASGDPPDSAEHGPAVPIDGDPVEVRDWWNALTPAERIRVVAEQPDQIGGLDGVPVSARSDANVRVMNRDVDRVERRAAVTGGTVDQLRANAERFGLTPAAVTRYDNALRVRAALAANAAKTGGVPGFLYVYEPEAFGGEGRVAVAIGNPDEADNTTVVVPGAGNGVNTGWLTGDDAVNVYEETFAADPSRKLSVVAWMGYDAPDSLLDPQIAQPAQARHGGNLLANDVNALDVTNSADSHVTVVGHSYGSTTVADACAGYDMRADDVVLIGSPGTDLARTADDFGLPPGGQVFVGAASTDPVTYVGGDTRGTGVGVALGADPAQADFGATRIKAEVAGLSTPWDDHSGYLALGGESLYGIAEIASGHADLLDDRGLIAGERHTVGIPGMPDLDFDPELFRPATGGHAH</sequence>
<feature type="region of interest" description="Disordered" evidence="1">
    <location>
        <begin position="173"/>
        <end position="199"/>
    </location>
</feature>
<protein>
    <recommendedName>
        <fullName evidence="2">DUF1023 domain-containing protein</fullName>
    </recommendedName>
</protein>
<evidence type="ECO:0000313" key="4">
    <source>
        <dbReference type="Proteomes" id="UP000467428"/>
    </source>
</evidence>
<dbReference type="InterPro" id="IPR029058">
    <property type="entry name" value="AB_hydrolase_fold"/>
</dbReference>
<dbReference type="AlphaFoldDB" id="A0A7I7S457"/>
<gene>
    <name evidence="3" type="ORF">MARA_46390</name>
</gene>
<dbReference type="Pfam" id="PF06259">
    <property type="entry name" value="Abhydrolase_8"/>
    <property type="match status" value="1"/>
</dbReference>
<dbReference type="SUPFAM" id="SSF140453">
    <property type="entry name" value="EsxAB dimer-like"/>
    <property type="match status" value="1"/>
</dbReference>
<keyword evidence="4" id="KW-1185">Reference proteome</keyword>
<geneLocation type="plasmid" evidence="4">
    <name>pjcm18538 dna</name>
</geneLocation>
<dbReference type="KEGG" id="marz:MARA_46390"/>